<keyword evidence="3" id="KW-1185">Reference proteome</keyword>
<evidence type="ECO:0000256" key="1">
    <source>
        <dbReference type="SAM" id="MobiDB-lite"/>
    </source>
</evidence>
<protein>
    <submittedName>
        <fullName evidence="2">Uncharacterized protein</fullName>
    </submittedName>
</protein>
<reference evidence="2 3" key="1">
    <citation type="submission" date="2015-12" db="EMBL/GenBank/DDBJ databases">
        <title>The genome of Folsomia candida.</title>
        <authorList>
            <person name="Faddeeva A."/>
            <person name="Derks M.F."/>
            <person name="Anvar Y."/>
            <person name="Smit S."/>
            <person name="Van Straalen N."/>
            <person name="Roelofs D."/>
        </authorList>
    </citation>
    <scope>NUCLEOTIDE SEQUENCE [LARGE SCALE GENOMIC DNA]</scope>
    <source>
        <strain evidence="2 3">VU population</strain>
        <tissue evidence="2">Whole body</tissue>
    </source>
</reference>
<proteinExistence type="predicted"/>
<feature type="region of interest" description="Disordered" evidence="1">
    <location>
        <begin position="521"/>
        <end position="605"/>
    </location>
</feature>
<dbReference type="EMBL" id="LNIX01000005">
    <property type="protein sequence ID" value="OXA54027.1"/>
    <property type="molecule type" value="Genomic_DNA"/>
</dbReference>
<evidence type="ECO:0000313" key="3">
    <source>
        <dbReference type="Proteomes" id="UP000198287"/>
    </source>
</evidence>
<feature type="compositionally biased region" description="Low complexity" evidence="1">
    <location>
        <begin position="541"/>
        <end position="559"/>
    </location>
</feature>
<gene>
    <name evidence="2" type="ORF">Fcan01_11824</name>
</gene>
<dbReference type="AlphaFoldDB" id="A0A226EAC2"/>
<feature type="compositionally biased region" description="Low complexity" evidence="1">
    <location>
        <begin position="42"/>
        <end position="63"/>
    </location>
</feature>
<feature type="region of interest" description="Disordered" evidence="1">
    <location>
        <begin position="1"/>
        <end position="114"/>
    </location>
</feature>
<feature type="compositionally biased region" description="Polar residues" evidence="1">
    <location>
        <begin position="560"/>
        <end position="570"/>
    </location>
</feature>
<sequence>MACDTSAAVIEDVGILHPSERSSTLQIGDVEKDKPDGDGVVTNSRSSRNSSRSSPTLSSSPLSKEMGRKKGDNQENGDGVSSSSGGEHDDDDEASSSKCQQSAAPRDDDKPPGFEIIAEGLSFADALEPDGHDTPTTRGDEHLFILSKNQECTTPHSSPRCQPWRAWSWKANPERDMTNPEPMSLDHVQPATNIIEHLHYIKLGLFYIGGEGGRIHTQPLRPPTIPCRSPLFEFSPVRVTASHSIMLDTTNPIPLSSLNFCSLASSSSAPHISPRHDWTYQDTDNQLTRKSDWTIVKMTAPPAPFRAVEQVAPDPPSSKPLRTGSSVKIVVPGGTRYPEGVIKEFLYGTRDEEFKRMDKLNADLELQRLDTKKEETNFRRDNGRPLYSQKQHIVSHAKGFYIQTPQPFKQHNVNHSGKKSPPSSRLRASPKKRQFVGHVPRFPVVEELPTNEFLHLQFTNKNSYMYRLASEFLQTIGIVSTFGGPSLPHITDLDSIITIKRKIDKYFENLIYFLQQKKTFRRHRGQRPSPNTNTRAQPAVTTSTTFTTTTTTSTFSATTLPSRAPSQAVPSQMMDLDESHNLASSSSSLPTLSPQKRRGSSSSDDDLGFLAEVAERDRPFLAQTLMSSGGLPSPGTNATPPAAADAVSSAVSAMGSVITSETIQQTHVPCHSSSNPGGDPVIEQVVERSSVSIELGSSKSACASSSSSLKEKEKKTNKKKQTVATDKKKIDRPIFRIVNPEQAIVRQEKRDEQSSSRKGLKRVLVADPAAAADDDHDGSLEQQQQQQQQPQLPRKRQKRQRTLKDLEWQKPQIELPLVQGCEKSDKYQQVASTIKTTYQNHPDLPTIRRGILNFMGNADILARMGIVIEADKKLKKLYKNQVHNLIGSIRRDRVTPHDKCKVHTSSLTLKPFFARSE</sequence>
<feature type="region of interest" description="Disordered" evidence="1">
    <location>
        <begin position="703"/>
        <end position="727"/>
    </location>
</feature>
<dbReference type="Proteomes" id="UP000198287">
    <property type="component" value="Unassembled WGS sequence"/>
</dbReference>
<feature type="compositionally biased region" description="Low complexity" evidence="1">
    <location>
        <begin position="782"/>
        <end position="792"/>
    </location>
</feature>
<feature type="compositionally biased region" description="Low complexity" evidence="1">
    <location>
        <begin position="581"/>
        <end position="593"/>
    </location>
</feature>
<feature type="region of interest" description="Disordered" evidence="1">
    <location>
        <begin position="407"/>
        <end position="432"/>
    </location>
</feature>
<evidence type="ECO:0000313" key="2">
    <source>
        <dbReference type="EMBL" id="OXA54027.1"/>
    </source>
</evidence>
<name>A0A226EAC2_FOLCA</name>
<accession>A0A226EAC2</accession>
<organism evidence="2 3">
    <name type="scientific">Folsomia candida</name>
    <name type="common">Springtail</name>
    <dbReference type="NCBI Taxonomy" id="158441"/>
    <lineage>
        <taxon>Eukaryota</taxon>
        <taxon>Metazoa</taxon>
        <taxon>Ecdysozoa</taxon>
        <taxon>Arthropoda</taxon>
        <taxon>Hexapoda</taxon>
        <taxon>Collembola</taxon>
        <taxon>Entomobryomorpha</taxon>
        <taxon>Isotomoidea</taxon>
        <taxon>Isotomidae</taxon>
        <taxon>Proisotominae</taxon>
        <taxon>Folsomia</taxon>
    </lineage>
</organism>
<feature type="region of interest" description="Disordered" evidence="1">
    <location>
        <begin position="771"/>
        <end position="801"/>
    </location>
</feature>
<comment type="caution">
    <text evidence="2">The sequence shown here is derived from an EMBL/GenBank/DDBJ whole genome shotgun (WGS) entry which is preliminary data.</text>
</comment>
<feature type="compositionally biased region" description="Polar residues" evidence="1">
    <location>
        <begin position="528"/>
        <end position="540"/>
    </location>
</feature>